<keyword evidence="5" id="KW-1185">Reference proteome</keyword>
<dbReference type="CDD" id="cd05379">
    <property type="entry name" value="CAP_bacterial"/>
    <property type="match status" value="1"/>
</dbReference>
<dbReference type="Pfam" id="PF00188">
    <property type="entry name" value="CAP"/>
    <property type="match status" value="1"/>
</dbReference>
<comment type="caution">
    <text evidence="4">The sequence shown here is derived from an EMBL/GenBank/DDBJ whole genome shotgun (WGS) entry which is preliminary data.</text>
</comment>
<keyword evidence="2" id="KW-1133">Transmembrane helix</keyword>
<evidence type="ECO:0000313" key="4">
    <source>
        <dbReference type="EMBL" id="MBB5787440.1"/>
    </source>
</evidence>
<feature type="domain" description="SCP" evidence="3">
    <location>
        <begin position="205"/>
        <end position="309"/>
    </location>
</feature>
<keyword evidence="2" id="KW-0812">Transmembrane</keyword>
<dbReference type="AlphaFoldDB" id="A0A7W9GP53"/>
<dbReference type="Proteomes" id="UP000542813">
    <property type="component" value="Unassembled WGS sequence"/>
</dbReference>
<dbReference type="RefSeq" id="WP_184821472.1">
    <property type="nucleotide sequence ID" value="NZ_JACHMM010000001.1"/>
</dbReference>
<feature type="transmembrane region" description="Helical" evidence="2">
    <location>
        <begin position="18"/>
        <end position="40"/>
    </location>
</feature>
<protein>
    <submittedName>
        <fullName evidence="4">Uncharacterized protein YkwD</fullName>
    </submittedName>
</protein>
<sequence length="324" mass="33803">MTSNLPRYRQWPTGRTALLARIGLLVVLPLLTIAGLVMAITDGAPTLTARAEGGSRMPAFETPGTSSTSNPDGSPSSTPTDAGETPSPTDSATPSPEETGEEESPGSDGSGSGSGSGAGGSDEDEDLVATTPPREPGDRPTSPDEPTDDPSSEDPDPSPSPSEPSEPSEPDPTDDPTDEPTDDPDSGLPDLPILELSQAEQQMVAEVDEARAEAGCPALRVDPRLTLASRAHSEDMQERSYYSHVNPDGEGPGERAAAEGYTARVGENLSEGMNNAQQVVRSWEDGGDERDRLLDCSYTSVGVGTERGGLLGLKSWWTLMLGTD</sequence>
<feature type="compositionally biased region" description="Acidic residues" evidence="1">
    <location>
        <begin position="166"/>
        <end position="185"/>
    </location>
</feature>
<dbReference type="InterPro" id="IPR014044">
    <property type="entry name" value="CAP_dom"/>
</dbReference>
<dbReference type="InterPro" id="IPR035940">
    <property type="entry name" value="CAP_sf"/>
</dbReference>
<evidence type="ECO:0000259" key="3">
    <source>
        <dbReference type="Pfam" id="PF00188"/>
    </source>
</evidence>
<name>A0A7W9GP53_9ACTN</name>
<organism evidence="4 5">
    <name type="scientific">Jiangella mangrovi</name>
    <dbReference type="NCBI Taxonomy" id="1524084"/>
    <lineage>
        <taxon>Bacteria</taxon>
        <taxon>Bacillati</taxon>
        <taxon>Actinomycetota</taxon>
        <taxon>Actinomycetes</taxon>
        <taxon>Jiangellales</taxon>
        <taxon>Jiangellaceae</taxon>
        <taxon>Jiangella</taxon>
    </lineage>
</organism>
<dbReference type="Gene3D" id="3.40.33.10">
    <property type="entry name" value="CAP"/>
    <property type="match status" value="1"/>
</dbReference>
<evidence type="ECO:0000256" key="1">
    <source>
        <dbReference type="SAM" id="MobiDB-lite"/>
    </source>
</evidence>
<dbReference type="EMBL" id="JACHMM010000001">
    <property type="protein sequence ID" value="MBB5787440.1"/>
    <property type="molecule type" value="Genomic_DNA"/>
</dbReference>
<proteinExistence type="predicted"/>
<dbReference type="SUPFAM" id="SSF55797">
    <property type="entry name" value="PR-1-like"/>
    <property type="match status" value="1"/>
</dbReference>
<evidence type="ECO:0000313" key="5">
    <source>
        <dbReference type="Proteomes" id="UP000542813"/>
    </source>
</evidence>
<accession>A0A7W9GP53</accession>
<gene>
    <name evidence="4" type="ORF">HD601_002015</name>
</gene>
<reference evidence="4 5" key="1">
    <citation type="submission" date="2020-08" db="EMBL/GenBank/DDBJ databases">
        <title>Sequencing the genomes of 1000 actinobacteria strains.</title>
        <authorList>
            <person name="Klenk H.-P."/>
        </authorList>
    </citation>
    <scope>NUCLEOTIDE SEQUENCE [LARGE SCALE GENOMIC DNA]</scope>
    <source>
        <strain evidence="4 5">DSM 102122</strain>
    </source>
</reference>
<dbReference type="PANTHER" id="PTHR31157">
    <property type="entry name" value="SCP DOMAIN-CONTAINING PROTEIN"/>
    <property type="match status" value="1"/>
</dbReference>
<feature type="region of interest" description="Disordered" evidence="1">
    <location>
        <begin position="50"/>
        <end position="211"/>
    </location>
</feature>
<feature type="compositionally biased region" description="Acidic residues" evidence="1">
    <location>
        <begin position="145"/>
        <end position="156"/>
    </location>
</feature>
<feature type="region of interest" description="Disordered" evidence="1">
    <location>
        <begin position="229"/>
        <end position="256"/>
    </location>
</feature>
<keyword evidence="2" id="KW-0472">Membrane</keyword>
<feature type="compositionally biased region" description="Gly residues" evidence="1">
    <location>
        <begin position="108"/>
        <end position="120"/>
    </location>
</feature>
<feature type="compositionally biased region" description="Low complexity" evidence="1">
    <location>
        <begin position="62"/>
        <end position="97"/>
    </location>
</feature>
<dbReference type="PANTHER" id="PTHR31157:SF1">
    <property type="entry name" value="SCP DOMAIN-CONTAINING PROTEIN"/>
    <property type="match status" value="1"/>
</dbReference>
<evidence type="ECO:0000256" key="2">
    <source>
        <dbReference type="SAM" id="Phobius"/>
    </source>
</evidence>